<keyword evidence="4 6" id="KW-1133">Transmembrane helix</keyword>
<keyword evidence="2" id="KW-1003">Cell membrane</keyword>
<dbReference type="AlphaFoldDB" id="A0A2N9YEX0"/>
<dbReference type="STRING" id="288004.AL038_14155"/>
<feature type="transmembrane region" description="Helical" evidence="6">
    <location>
        <begin position="36"/>
        <end position="57"/>
    </location>
</feature>
<feature type="transmembrane region" description="Helical" evidence="6">
    <location>
        <begin position="132"/>
        <end position="149"/>
    </location>
</feature>
<dbReference type="PANTHER" id="PTHR38601">
    <property type="entry name" value="HYDROGENASE-4 COMPONENT E"/>
    <property type="match status" value="1"/>
</dbReference>
<dbReference type="GO" id="GO:0016829">
    <property type="term" value="F:lyase activity"/>
    <property type="evidence" value="ECO:0007669"/>
    <property type="project" value="UniProtKB-KW"/>
</dbReference>
<keyword evidence="3 6" id="KW-0812">Transmembrane</keyword>
<evidence type="ECO:0000256" key="4">
    <source>
        <dbReference type="ARBA" id="ARBA00022989"/>
    </source>
</evidence>
<gene>
    <name evidence="7" type="ORF">BLE401_10100</name>
</gene>
<dbReference type="KEGG" id="blep:AL038_14155"/>
<dbReference type="EMBL" id="CP018889">
    <property type="protein sequence ID" value="AUI69014.1"/>
    <property type="molecule type" value="Genomic_DNA"/>
</dbReference>
<keyword evidence="8" id="KW-1185">Reference proteome</keyword>
<protein>
    <submittedName>
        <fullName evidence="7">Formate hydrogenlyase</fullName>
    </submittedName>
</protein>
<organism evidence="7 8">
    <name type="scientific">Beggiatoa leptomitoformis</name>
    <dbReference type="NCBI Taxonomy" id="288004"/>
    <lineage>
        <taxon>Bacteria</taxon>
        <taxon>Pseudomonadati</taxon>
        <taxon>Pseudomonadota</taxon>
        <taxon>Gammaproteobacteria</taxon>
        <taxon>Thiotrichales</taxon>
        <taxon>Thiotrichaceae</taxon>
        <taxon>Beggiatoa</taxon>
    </lineage>
</organism>
<dbReference type="OrthoDB" id="5298295at2"/>
<evidence type="ECO:0000256" key="5">
    <source>
        <dbReference type="ARBA" id="ARBA00023136"/>
    </source>
</evidence>
<comment type="subcellular location">
    <subcellularLocation>
        <location evidence="1">Cell membrane</location>
        <topology evidence="1">Multi-pass membrane protein</topology>
    </subcellularLocation>
</comment>
<feature type="transmembrane region" description="Helical" evidence="6">
    <location>
        <begin position="103"/>
        <end position="120"/>
    </location>
</feature>
<reference evidence="8" key="1">
    <citation type="submission" date="2016-12" db="EMBL/GenBank/DDBJ databases">
        <title>Complete Genome Sequence of Beggiatoa leptomitiformis D-401.</title>
        <authorList>
            <person name="Fomenkov A."/>
            <person name="Vincze T."/>
            <person name="Grabovich M."/>
            <person name="Anton B.P."/>
            <person name="Dubinina G."/>
            <person name="Orlova M."/>
            <person name="Belousova E."/>
            <person name="Roberts R.J."/>
        </authorList>
    </citation>
    <scope>NUCLEOTIDE SEQUENCE [LARGE SCALE GENOMIC DNA]</scope>
    <source>
        <strain evidence="8">D-401</strain>
    </source>
</reference>
<evidence type="ECO:0000256" key="6">
    <source>
        <dbReference type="SAM" id="Phobius"/>
    </source>
</evidence>
<dbReference type="PANTHER" id="PTHR38601:SF1">
    <property type="entry name" value="HYDROGENASE-4 COMPONENT E"/>
    <property type="match status" value="1"/>
</dbReference>
<feature type="transmembrane region" description="Helical" evidence="6">
    <location>
        <begin position="12"/>
        <end position="29"/>
    </location>
</feature>
<dbReference type="Proteomes" id="UP000234271">
    <property type="component" value="Chromosome"/>
</dbReference>
<feature type="transmembrane region" description="Helical" evidence="6">
    <location>
        <begin position="185"/>
        <end position="203"/>
    </location>
</feature>
<name>A0A2N9YEX0_9GAMM</name>
<evidence type="ECO:0000256" key="3">
    <source>
        <dbReference type="ARBA" id="ARBA00022692"/>
    </source>
</evidence>
<evidence type="ECO:0000313" key="7">
    <source>
        <dbReference type="EMBL" id="AUI69014.1"/>
    </source>
</evidence>
<evidence type="ECO:0000256" key="1">
    <source>
        <dbReference type="ARBA" id="ARBA00004651"/>
    </source>
</evidence>
<evidence type="ECO:0000313" key="8">
    <source>
        <dbReference type="Proteomes" id="UP000234271"/>
    </source>
</evidence>
<keyword evidence="5 6" id="KW-0472">Membrane</keyword>
<proteinExistence type="predicted"/>
<keyword evidence="7" id="KW-0456">Lyase</keyword>
<feature type="transmembrane region" description="Helical" evidence="6">
    <location>
        <begin position="158"/>
        <end position="179"/>
    </location>
</feature>
<sequence length="225" mass="24891">MDLTALSHYEQAILVLSSLVLYTSFALLGQTRILNLITIFAWQGALLSATAMMVAIVSGQHHLYISAVLTLVLKVLFIPWLLRYHSLKLNLHYEAEKLAYPSLILLGGVALVIFSYYVVLPIEQLAAKVTRNTIAVSLAVVLLSMLLIISRRQVVSQVVGFMAIENGLFFTALVATYGMPMVVELGVAFDVLIAAVLFGVFFFHIRSSIDSLDVDRMNRLSEVDE</sequence>
<feature type="transmembrane region" description="Helical" evidence="6">
    <location>
        <begin position="63"/>
        <end position="82"/>
    </location>
</feature>
<dbReference type="RefSeq" id="WP_062153884.1">
    <property type="nucleotide sequence ID" value="NZ_CP012373.2"/>
</dbReference>
<evidence type="ECO:0000256" key="2">
    <source>
        <dbReference type="ARBA" id="ARBA00022475"/>
    </source>
</evidence>
<dbReference type="InterPro" id="IPR038730">
    <property type="entry name" value="HyfE-like"/>
</dbReference>
<accession>A0A2N9YEX0</accession>
<dbReference type="GO" id="GO:0005886">
    <property type="term" value="C:plasma membrane"/>
    <property type="evidence" value="ECO:0007669"/>
    <property type="project" value="UniProtKB-SubCell"/>
</dbReference>